<dbReference type="AlphaFoldDB" id="A0AAN7SHJ6"/>
<accession>A0AAN7SHJ6</accession>
<dbReference type="EMBL" id="JAUNZN010000002">
    <property type="protein sequence ID" value="KAK4828453.1"/>
    <property type="molecule type" value="Genomic_DNA"/>
</dbReference>
<gene>
    <name evidence="2" type="ORF">QYF61_026678</name>
</gene>
<keyword evidence="3" id="KW-1185">Reference proteome</keyword>
<reference evidence="2 3" key="1">
    <citation type="journal article" date="2023" name="J. Hered.">
        <title>Chromosome-level genome of the wood stork (Mycteria americana) provides insight into avian chromosome evolution.</title>
        <authorList>
            <person name="Flamio R. Jr."/>
            <person name="Ramstad K.M."/>
        </authorList>
    </citation>
    <scope>NUCLEOTIDE SEQUENCE [LARGE SCALE GENOMIC DNA]</scope>
    <source>
        <strain evidence="2">JAX WOST 10</strain>
    </source>
</reference>
<evidence type="ECO:0000256" key="1">
    <source>
        <dbReference type="SAM" id="MobiDB-lite"/>
    </source>
</evidence>
<dbReference type="Proteomes" id="UP001333110">
    <property type="component" value="Unassembled WGS sequence"/>
</dbReference>
<comment type="caution">
    <text evidence="2">The sequence shown here is derived from an EMBL/GenBank/DDBJ whole genome shotgun (WGS) entry which is preliminary data.</text>
</comment>
<feature type="region of interest" description="Disordered" evidence="1">
    <location>
        <begin position="119"/>
        <end position="145"/>
    </location>
</feature>
<protein>
    <submittedName>
        <fullName evidence="2">Uncharacterized protein</fullName>
    </submittedName>
</protein>
<evidence type="ECO:0000313" key="2">
    <source>
        <dbReference type="EMBL" id="KAK4828453.1"/>
    </source>
</evidence>
<evidence type="ECO:0000313" key="3">
    <source>
        <dbReference type="Proteomes" id="UP001333110"/>
    </source>
</evidence>
<organism evidence="2 3">
    <name type="scientific">Mycteria americana</name>
    <name type="common">Wood stork</name>
    <dbReference type="NCBI Taxonomy" id="33587"/>
    <lineage>
        <taxon>Eukaryota</taxon>
        <taxon>Metazoa</taxon>
        <taxon>Chordata</taxon>
        <taxon>Craniata</taxon>
        <taxon>Vertebrata</taxon>
        <taxon>Euteleostomi</taxon>
        <taxon>Archelosauria</taxon>
        <taxon>Archosauria</taxon>
        <taxon>Dinosauria</taxon>
        <taxon>Saurischia</taxon>
        <taxon>Theropoda</taxon>
        <taxon>Coelurosauria</taxon>
        <taxon>Aves</taxon>
        <taxon>Neognathae</taxon>
        <taxon>Neoaves</taxon>
        <taxon>Aequornithes</taxon>
        <taxon>Ciconiiformes</taxon>
        <taxon>Ciconiidae</taxon>
        <taxon>Mycteria</taxon>
    </lineage>
</organism>
<sequence length="145" mass="16316">MAGEAEGSLTSTKENVGKLKRLRLRGKIKKIFASGFAPPCDLGEFPPKKAVQVHAAVALEKEGGFQLQKEERDLLRNLNPFKSMGADGLHPRVLSELAVVIVRLLTIIFERSWRLRRSSMTGERQMMHPSSERARRTMWGTTEQS</sequence>
<name>A0AAN7SHJ6_MYCAM</name>
<proteinExistence type="predicted"/>